<dbReference type="SUPFAM" id="SSF46458">
    <property type="entry name" value="Globin-like"/>
    <property type="match status" value="1"/>
</dbReference>
<reference evidence="1 2" key="1">
    <citation type="submission" date="2019-06" db="EMBL/GenBank/DDBJ databases">
        <title>Sulfurimonas gotlandica sp. nov., a chemoautotrophic and psychrotolerant epsilonproteobacterium isolated from a pelagic redoxcline, and an emended description of the genus Sulfurimonas.</title>
        <authorList>
            <person name="Wang S."/>
            <person name="Jiang L."/>
            <person name="Shao Z."/>
        </authorList>
    </citation>
    <scope>NUCLEOTIDE SEQUENCE [LARGE SCALE GENOMIC DNA]</scope>
    <source>
        <strain evidence="1 2">S2-6</strain>
    </source>
</reference>
<protein>
    <submittedName>
        <fullName evidence="1">Group III truncated hemoglobin</fullName>
    </submittedName>
</protein>
<dbReference type="InterPro" id="IPR009050">
    <property type="entry name" value="Globin-like_sf"/>
</dbReference>
<dbReference type="GO" id="GO:0019825">
    <property type="term" value="F:oxygen binding"/>
    <property type="evidence" value="ECO:0007669"/>
    <property type="project" value="InterPro"/>
</dbReference>
<keyword evidence="2" id="KW-1185">Reference proteome</keyword>
<dbReference type="Proteomes" id="UP000593719">
    <property type="component" value="Chromosome"/>
</dbReference>
<accession>A0A7M1AZV3</accession>
<dbReference type="RefSeq" id="WP_193151282.1">
    <property type="nucleotide sequence ID" value="NZ_CP041235.1"/>
</dbReference>
<dbReference type="InterPro" id="IPR012292">
    <property type="entry name" value="Globin/Proto"/>
</dbReference>
<organism evidence="1 2">
    <name type="scientific">Sulfurimonas sediminis</name>
    <dbReference type="NCBI Taxonomy" id="2590020"/>
    <lineage>
        <taxon>Bacteria</taxon>
        <taxon>Pseudomonadati</taxon>
        <taxon>Campylobacterota</taxon>
        <taxon>Epsilonproteobacteria</taxon>
        <taxon>Campylobacterales</taxon>
        <taxon>Sulfurimonadaceae</taxon>
        <taxon>Sulfurimonas</taxon>
    </lineage>
</organism>
<evidence type="ECO:0000313" key="1">
    <source>
        <dbReference type="EMBL" id="QOP42970.1"/>
    </source>
</evidence>
<dbReference type="GO" id="GO:0020037">
    <property type="term" value="F:heme binding"/>
    <property type="evidence" value="ECO:0007669"/>
    <property type="project" value="InterPro"/>
</dbReference>
<dbReference type="Gene3D" id="1.10.490.10">
    <property type="entry name" value="Globins"/>
    <property type="match status" value="1"/>
</dbReference>
<sequence>MQYQTITKKNIRIMVDRFYSSVLKDDLIADFFIEKLGDEMISDEWQHHLNLLTDFWASMTTADNSYNGTPIKPHLDMQGLNRESFQRWLELFSQTIDKLYEEETANIFKTRGEMIAKNFIKQLKL</sequence>
<dbReference type="KEGG" id="ssei:FJR45_02980"/>
<dbReference type="AlphaFoldDB" id="A0A7M1AZV3"/>
<dbReference type="EMBL" id="CP041235">
    <property type="protein sequence ID" value="QOP42970.1"/>
    <property type="molecule type" value="Genomic_DNA"/>
</dbReference>
<dbReference type="CDD" id="cd08916">
    <property type="entry name" value="TrHb3_P"/>
    <property type="match status" value="1"/>
</dbReference>
<name>A0A7M1AZV3_9BACT</name>
<proteinExistence type="predicted"/>
<gene>
    <name evidence="1" type="ORF">FJR45_02980</name>
</gene>
<evidence type="ECO:0000313" key="2">
    <source>
        <dbReference type="Proteomes" id="UP000593719"/>
    </source>
</evidence>